<evidence type="ECO:0000313" key="1">
    <source>
        <dbReference type="EMBL" id="MDC0744677.1"/>
    </source>
</evidence>
<sequence>MPSGNAGYWTEMAISLFVAAPGALPAECPAGTSSEKFRLFADLDAPAAACDPCECGASGACTGLPEKMEIRAGACGESGVVSLPFDEPAGWDGSCTSNNALPAGAQCGGELCAQSVWVSPLPGPTSESCTPKSETPAFTKKTEWKLAGLACMSNTNDDACDSDGGTEYCVSDPGPGALQCVVREGVDIPCPDNYNYARYEMFPEDGVIDDRGCAKCECGEPSGGGCTASLRLYDGPACSSQSEQVGLQSPHDQCVTIFPIGHALAGKAITDLAYMPGSCAATGGTPTGSAVRDVTRAVTFCCLHPFYEIK</sequence>
<dbReference type="RefSeq" id="WP_271921470.1">
    <property type="nucleotide sequence ID" value="NZ_JAQNDO010000001.1"/>
</dbReference>
<comment type="caution">
    <text evidence="1">The sequence shown here is derived from an EMBL/GenBank/DDBJ whole genome shotgun (WGS) entry which is preliminary data.</text>
</comment>
<dbReference type="EMBL" id="JAQNDO010000001">
    <property type="protein sequence ID" value="MDC0744677.1"/>
    <property type="molecule type" value="Genomic_DNA"/>
</dbReference>
<reference evidence="1 2" key="1">
    <citation type="submission" date="2022-11" db="EMBL/GenBank/DDBJ databases">
        <title>Minimal conservation of predation-associated metabolite biosynthetic gene clusters underscores biosynthetic potential of Myxococcota including descriptions for ten novel species: Archangium lansinium sp. nov., Myxococcus landrumus sp. nov., Nannocystis bai.</title>
        <authorList>
            <person name="Ahearne A."/>
            <person name="Stevens C."/>
            <person name="Dowd S."/>
        </authorList>
    </citation>
    <scope>NUCLEOTIDE SEQUENCE [LARGE SCALE GENOMIC DNA]</scope>
    <source>
        <strain evidence="1 2">RJM3</strain>
    </source>
</reference>
<keyword evidence="2" id="KW-1185">Reference proteome</keyword>
<dbReference type="Proteomes" id="UP001221411">
    <property type="component" value="Unassembled WGS sequence"/>
</dbReference>
<gene>
    <name evidence="1" type="ORF">POL67_25315</name>
</gene>
<organism evidence="1 2">
    <name type="scientific">Polyangium mundeleinium</name>
    <dbReference type="NCBI Taxonomy" id="2995306"/>
    <lineage>
        <taxon>Bacteria</taxon>
        <taxon>Pseudomonadati</taxon>
        <taxon>Myxococcota</taxon>
        <taxon>Polyangia</taxon>
        <taxon>Polyangiales</taxon>
        <taxon>Polyangiaceae</taxon>
        <taxon>Polyangium</taxon>
    </lineage>
</organism>
<proteinExistence type="predicted"/>
<evidence type="ECO:0000313" key="2">
    <source>
        <dbReference type="Proteomes" id="UP001221411"/>
    </source>
</evidence>
<protein>
    <submittedName>
        <fullName evidence="1">Uncharacterized protein</fullName>
    </submittedName>
</protein>
<name>A0ABT5ES85_9BACT</name>
<accession>A0ABT5ES85</accession>